<reference evidence="3 4" key="1">
    <citation type="submission" date="2019-05" db="EMBL/GenBank/DDBJ databases">
        <title>A comparative analysis of the Nautiliaceae.</title>
        <authorList>
            <person name="Grosche A."/>
            <person name="Smedile F."/>
            <person name="Vetriani C."/>
        </authorList>
    </citation>
    <scope>NUCLEOTIDE SEQUENCE [LARGE SCALE GENOMIC DNA]</scope>
    <source>
        <strain evidence="3 4">TB-2</strain>
    </source>
</reference>
<name>A0ABX5VCU1_9BACT</name>
<dbReference type="InterPro" id="IPR038756">
    <property type="entry name" value="CheX-like"/>
</dbReference>
<dbReference type="SUPFAM" id="SSF103039">
    <property type="entry name" value="CheC-like"/>
    <property type="match status" value="1"/>
</dbReference>
<gene>
    <name evidence="3" type="ORF">FE773_06305</name>
</gene>
<evidence type="ECO:0000256" key="1">
    <source>
        <dbReference type="ARBA" id="ARBA00022500"/>
    </source>
</evidence>
<feature type="domain" description="Chemotaxis phosphatase CheX-like" evidence="2">
    <location>
        <begin position="350"/>
        <end position="428"/>
    </location>
</feature>
<evidence type="ECO:0000313" key="3">
    <source>
        <dbReference type="EMBL" id="QCT94806.1"/>
    </source>
</evidence>
<dbReference type="RefSeq" id="WP_138323513.1">
    <property type="nucleotide sequence ID" value="NZ_CP040463.1"/>
</dbReference>
<dbReference type="PANTHER" id="PTHR39452">
    <property type="entry name" value="CHEY-P PHOSPHATASE CHEX"/>
    <property type="match status" value="1"/>
</dbReference>
<accession>A0ABX5VCU1</accession>
<evidence type="ECO:0000259" key="2">
    <source>
        <dbReference type="Pfam" id="PF13690"/>
    </source>
</evidence>
<dbReference type="PANTHER" id="PTHR39452:SF1">
    <property type="entry name" value="CHEY-P PHOSPHATASE CHEX"/>
    <property type="match status" value="1"/>
</dbReference>
<proteinExistence type="predicted"/>
<dbReference type="Pfam" id="PF13690">
    <property type="entry name" value="CheX"/>
    <property type="match status" value="1"/>
</dbReference>
<dbReference type="Proteomes" id="UP000306825">
    <property type="component" value="Chromosome"/>
</dbReference>
<dbReference type="EMBL" id="CP040463">
    <property type="protein sequence ID" value="QCT94806.1"/>
    <property type="molecule type" value="Genomic_DNA"/>
</dbReference>
<keyword evidence="4" id="KW-1185">Reference proteome</keyword>
<protein>
    <submittedName>
        <fullName evidence="3">Chemotaxis protein CheX</fullName>
    </submittedName>
</protein>
<dbReference type="CDD" id="cd17906">
    <property type="entry name" value="CheX"/>
    <property type="match status" value="1"/>
</dbReference>
<organism evidence="3 4">
    <name type="scientific">Caminibacter mediatlanticus TB-2</name>
    <dbReference type="NCBI Taxonomy" id="391592"/>
    <lineage>
        <taxon>Bacteria</taxon>
        <taxon>Pseudomonadati</taxon>
        <taxon>Campylobacterota</taxon>
        <taxon>Epsilonproteobacteria</taxon>
        <taxon>Nautiliales</taxon>
        <taxon>Nautiliaceae</taxon>
        <taxon>Caminibacter</taxon>
    </lineage>
</organism>
<keyword evidence="1" id="KW-0145">Chemotaxis</keyword>
<dbReference type="InterPro" id="IPR028976">
    <property type="entry name" value="CheC-like_sf"/>
</dbReference>
<sequence>MAILKNVIGNKIIYKPQGFLDSNYVGEMITPLDINMMEKKNTKCVAVDFSKIISANMNAIRFLNDIFESLYKKDINCAIFNANNNIYTILNNLENCYFNYFENEEIMKIFCYEDFIPQNDVYLLVDDEQNKNMLIFNLVKKGITPYVVNSEEDIGNSDAIVIKKSFISKISDRVMAVMKNDIIYFYFNGFLDANVLKKFDIEYFRRNLLIGFKAFVFDMNNVKGMNVHAVRFLSKLGVEAAEYGAMISIIGLSKKNIQPSLIKDLEAVGFIFFKDEDEFLNSKELKEVLKSSSAIYKKSRKITKDFIKILPFFVNATIYTIEMLTGVKSKKEKPNLKEVNVDTSREDLIASSIGFYGDLDGVLILIFSENLSKNISKILIGEEFKTKEELVDMIGEFANIIVGNVKLELEKHDIDINLTLPKVFENLKELKNIVINKQGIEVKFYFNDEEFYFYLTR</sequence>
<dbReference type="InterPro" id="IPR028051">
    <property type="entry name" value="CheX-like_dom"/>
</dbReference>
<evidence type="ECO:0000313" key="4">
    <source>
        <dbReference type="Proteomes" id="UP000306825"/>
    </source>
</evidence>
<dbReference type="Gene3D" id="3.40.1550.10">
    <property type="entry name" value="CheC-like"/>
    <property type="match status" value="1"/>
</dbReference>